<feature type="domain" description="Glycosyl transferase family 1" evidence="2">
    <location>
        <begin position="199"/>
        <end position="352"/>
    </location>
</feature>
<dbReference type="Pfam" id="PF13439">
    <property type="entry name" value="Glyco_transf_4"/>
    <property type="match status" value="1"/>
</dbReference>
<evidence type="ECO:0000259" key="2">
    <source>
        <dbReference type="Pfam" id="PF00534"/>
    </source>
</evidence>
<protein>
    <submittedName>
        <fullName evidence="4">Glycosyltransferase involved in cell wall bisynthesis</fullName>
    </submittedName>
</protein>
<dbReference type="GO" id="GO:0009103">
    <property type="term" value="P:lipopolysaccharide biosynthetic process"/>
    <property type="evidence" value="ECO:0007669"/>
    <property type="project" value="TreeGrafter"/>
</dbReference>
<keyword evidence="5" id="KW-1185">Reference proteome</keyword>
<organism evidence="4 5">
    <name type="scientific">Parabacteroides chinchillae</name>
    <dbReference type="NCBI Taxonomy" id="871327"/>
    <lineage>
        <taxon>Bacteria</taxon>
        <taxon>Pseudomonadati</taxon>
        <taxon>Bacteroidota</taxon>
        <taxon>Bacteroidia</taxon>
        <taxon>Bacteroidales</taxon>
        <taxon>Tannerellaceae</taxon>
        <taxon>Parabacteroides</taxon>
    </lineage>
</organism>
<dbReference type="GO" id="GO:0016757">
    <property type="term" value="F:glycosyltransferase activity"/>
    <property type="evidence" value="ECO:0007669"/>
    <property type="project" value="InterPro"/>
</dbReference>
<dbReference type="Pfam" id="PF00534">
    <property type="entry name" value="Glycos_transf_1"/>
    <property type="match status" value="1"/>
</dbReference>
<comment type="caution">
    <text evidence="4">The sequence shown here is derived from an EMBL/GenBank/DDBJ whole genome shotgun (WGS) entry which is preliminary data.</text>
</comment>
<sequence>MKIGFDAKRITHNRTGLGNYSRYIVNILSSFYPGNLYELYSPGEGDAHLRAQVNTSQAIRFHYPSGLITCFPKAFWRSVALSSVLQKDKIELFHGLSNELPCGLKKRGIKSVVTIHDLIFLRYPRFYSRIDRSIYAYKFRKACREADRIIAISEMTKRDIIRFFHIDADKIKVIYQGCDYSFIQPADDEKKAAVRKTYNLPERYILNVGSIERRKNLLLAVKAMKQIDKDVVLIAIGKHTEYADEVEQYVKENDLADRVRLLNHVPFEDLPAIYQQASLFVYPSYFEGFGIPVIEALHSGIPVIAATGSCLEEAGGPDSIYVDPDDDSGMAESIAKVLSSPDLVKKMTESGKAFVKNFSDEIIASRIIELYKELL</sequence>
<accession>A0A8G2BVI0</accession>
<evidence type="ECO:0000313" key="4">
    <source>
        <dbReference type="EMBL" id="SEF72702.1"/>
    </source>
</evidence>
<dbReference type="InterPro" id="IPR028098">
    <property type="entry name" value="Glyco_trans_4-like_N"/>
</dbReference>
<dbReference type="EMBL" id="FNVS01000005">
    <property type="protein sequence ID" value="SEF72702.1"/>
    <property type="molecule type" value="Genomic_DNA"/>
</dbReference>
<dbReference type="Proteomes" id="UP000236725">
    <property type="component" value="Unassembled WGS sequence"/>
</dbReference>
<feature type="domain" description="Glycosyltransferase subfamily 4-like N-terminal" evidence="3">
    <location>
        <begin position="39"/>
        <end position="180"/>
    </location>
</feature>
<evidence type="ECO:0000259" key="3">
    <source>
        <dbReference type="Pfam" id="PF13439"/>
    </source>
</evidence>
<reference evidence="4 5" key="1">
    <citation type="submission" date="2016-10" db="EMBL/GenBank/DDBJ databases">
        <authorList>
            <person name="Varghese N."/>
            <person name="Submissions S."/>
        </authorList>
    </citation>
    <scope>NUCLEOTIDE SEQUENCE [LARGE SCALE GENOMIC DNA]</scope>
    <source>
        <strain evidence="4 5">DSM 29073</strain>
    </source>
</reference>
<keyword evidence="1 4" id="KW-0808">Transferase</keyword>
<name>A0A8G2BVI0_9BACT</name>
<dbReference type="RefSeq" id="WP_103982906.1">
    <property type="nucleotide sequence ID" value="NZ_FNVS01000005.1"/>
</dbReference>
<proteinExistence type="predicted"/>
<dbReference type="CDD" id="cd03809">
    <property type="entry name" value="GT4_MtfB-like"/>
    <property type="match status" value="1"/>
</dbReference>
<dbReference type="PANTHER" id="PTHR46401:SF2">
    <property type="entry name" value="GLYCOSYLTRANSFERASE WBBK-RELATED"/>
    <property type="match status" value="1"/>
</dbReference>
<dbReference type="AlphaFoldDB" id="A0A8G2BVI0"/>
<dbReference type="PANTHER" id="PTHR46401">
    <property type="entry name" value="GLYCOSYLTRANSFERASE WBBK-RELATED"/>
    <property type="match status" value="1"/>
</dbReference>
<evidence type="ECO:0000313" key="5">
    <source>
        <dbReference type="Proteomes" id="UP000236725"/>
    </source>
</evidence>
<evidence type="ECO:0000256" key="1">
    <source>
        <dbReference type="ARBA" id="ARBA00022679"/>
    </source>
</evidence>
<dbReference type="InterPro" id="IPR001296">
    <property type="entry name" value="Glyco_trans_1"/>
</dbReference>
<dbReference type="Gene3D" id="3.40.50.2000">
    <property type="entry name" value="Glycogen Phosphorylase B"/>
    <property type="match status" value="2"/>
</dbReference>
<dbReference type="SUPFAM" id="SSF53756">
    <property type="entry name" value="UDP-Glycosyltransferase/glycogen phosphorylase"/>
    <property type="match status" value="1"/>
</dbReference>
<gene>
    <name evidence="4" type="ORF">SAMN05444001_105154</name>
</gene>